<protein>
    <submittedName>
        <fullName evidence="1">Uncharacterized protein</fullName>
    </submittedName>
</protein>
<evidence type="ECO:0000313" key="2">
    <source>
        <dbReference type="Proteomes" id="UP001151760"/>
    </source>
</evidence>
<comment type="caution">
    <text evidence="1">The sequence shown here is derived from an EMBL/GenBank/DDBJ whole genome shotgun (WGS) entry which is preliminary data.</text>
</comment>
<organism evidence="1 2">
    <name type="scientific">Tanacetum coccineum</name>
    <dbReference type="NCBI Taxonomy" id="301880"/>
    <lineage>
        <taxon>Eukaryota</taxon>
        <taxon>Viridiplantae</taxon>
        <taxon>Streptophyta</taxon>
        <taxon>Embryophyta</taxon>
        <taxon>Tracheophyta</taxon>
        <taxon>Spermatophyta</taxon>
        <taxon>Magnoliopsida</taxon>
        <taxon>eudicotyledons</taxon>
        <taxon>Gunneridae</taxon>
        <taxon>Pentapetalae</taxon>
        <taxon>asterids</taxon>
        <taxon>campanulids</taxon>
        <taxon>Asterales</taxon>
        <taxon>Asteraceae</taxon>
        <taxon>Asteroideae</taxon>
        <taxon>Anthemideae</taxon>
        <taxon>Anthemidinae</taxon>
        <taxon>Tanacetum</taxon>
    </lineage>
</organism>
<accession>A0ABQ4ZH09</accession>
<name>A0ABQ4ZH09_9ASTR</name>
<reference evidence="1" key="1">
    <citation type="journal article" date="2022" name="Int. J. Mol. Sci.">
        <title>Draft Genome of Tanacetum Coccineum: Genomic Comparison of Closely Related Tanacetum-Family Plants.</title>
        <authorList>
            <person name="Yamashiro T."/>
            <person name="Shiraishi A."/>
            <person name="Nakayama K."/>
            <person name="Satake H."/>
        </authorList>
    </citation>
    <scope>NUCLEOTIDE SEQUENCE</scope>
</reference>
<evidence type="ECO:0000313" key="1">
    <source>
        <dbReference type="EMBL" id="GJS89385.1"/>
    </source>
</evidence>
<dbReference type="Proteomes" id="UP001151760">
    <property type="component" value="Unassembled WGS sequence"/>
</dbReference>
<sequence>MFITSITTSNETESSWIFSITTVLEDEETSSRSRNNIAIMGGLEASSLKKILDVDNTCSTIFGHARMEATLRDSLSNLSRNAEDCLPFGTINKLHGKSDRIPNDGKKNPPRPLYNKDLFFLKYGNTKEKKYILSLHKIHAEERPDLEEKLNRWVRKEFKTFNEDARLSIQHWKDSWHKRPDRFSEADSRTEQKTILKIVIISVEAKETVDGKSS</sequence>
<keyword evidence="2" id="KW-1185">Reference proteome</keyword>
<gene>
    <name evidence="1" type="ORF">Tco_0772021</name>
</gene>
<proteinExistence type="predicted"/>
<reference evidence="1" key="2">
    <citation type="submission" date="2022-01" db="EMBL/GenBank/DDBJ databases">
        <authorList>
            <person name="Yamashiro T."/>
            <person name="Shiraishi A."/>
            <person name="Satake H."/>
            <person name="Nakayama K."/>
        </authorList>
    </citation>
    <scope>NUCLEOTIDE SEQUENCE</scope>
</reference>
<dbReference type="EMBL" id="BQNB010011345">
    <property type="protein sequence ID" value="GJS89385.1"/>
    <property type="molecule type" value="Genomic_DNA"/>
</dbReference>